<dbReference type="OrthoDB" id="5377981at2"/>
<dbReference type="SUPFAM" id="SSF56601">
    <property type="entry name" value="beta-lactamase/transpeptidase-like"/>
    <property type="match status" value="1"/>
</dbReference>
<accession>A0A0W7WN46</accession>
<keyword evidence="1" id="KW-0732">Signal</keyword>
<gene>
    <name evidence="3" type="ORF">AVJ23_05440</name>
</gene>
<dbReference type="PANTHER" id="PTHR43283">
    <property type="entry name" value="BETA-LACTAMASE-RELATED"/>
    <property type="match status" value="1"/>
</dbReference>
<dbReference type="STRING" id="1685382.AVJ23_05440"/>
<protein>
    <recommendedName>
        <fullName evidence="2">Beta-lactamase-related domain-containing protein</fullName>
    </recommendedName>
</protein>
<sequence>MPIRHALAACSLILALTGQAIPALAQDAPARVGAALDQWLAGLNTPPAAVVVMSGGREVAAIERGLSVDAPVDLQSTSKAITGMCVKALVDEGWLTYDTTIDRYIPGAMPLTVAELLTHTSGLKPDETQGAMAAWRGDPTPRWYEVSSRALNRAQQTGTRGSYFYNNENYALLGVVIEQATGLPYDVACADRVLGQAGLTTARLSPRTGAYGPWGGWQMSARDYARFHDAYFVGFDPASGPQAQLGGGAVYGLGMLGRRNADGSANHWHFGSLCFSDGVDEGGSFTVSWGWRYNVFAVYRACIPGDAMNALDRTLAGALLSQ</sequence>
<dbReference type="RefSeq" id="WP_058861136.1">
    <property type="nucleotide sequence ID" value="NZ_LPXO01000002.1"/>
</dbReference>
<organism evidence="3 4">
    <name type="scientific">Pseudoponticoccus marisrubri</name>
    <dbReference type="NCBI Taxonomy" id="1685382"/>
    <lineage>
        <taxon>Bacteria</taxon>
        <taxon>Pseudomonadati</taxon>
        <taxon>Pseudomonadota</taxon>
        <taxon>Alphaproteobacteria</taxon>
        <taxon>Rhodobacterales</taxon>
        <taxon>Roseobacteraceae</taxon>
        <taxon>Pseudoponticoccus</taxon>
    </lineage>
</organism>
<dbReference type="Pfam" id="PF00144">
    <property type="entry name" value="Beta-lactamase"/>
    <property type="match status" value="1"/>
</dbReference>
<dbReference type="Gene3D" id="3.40.710.10">
    <property type="entry name" value="DD-peptidase/beta-lactamase superfamily"/>
    <property type="match status" value="1"/>
</dbReference>
<dbReference type="InterPro" id="IPR050789">
    <property type="entry name" value="Diverse_Enzym_Activities"/>
</dbReference>
<dbReference type="InterPro" id="IPR001466">
    <property type="entry name" value="Beta-lactam-related"/>
</dbReference>
<name>A0A0W7WN46_9RHOB</name>
<feature type="chain" id="PRO_5006936494" description="Beta-lactamase-related domain-containing protein" evidence="1">
    <location>
        <begin position="26"/>
        <end position="322"/>
    </location>
</feature>
<proteinExistence type="predicted"/>
<reference evidence="3 4" key="1">
    <citation type="submission" date="2015-12" db="EMBL/GenBank/DDBJ databases">
        <authorList>
            <person name="Shamseldin A."/>
            <person name="Moawad H."/>
            <person name="Abd El-Rahim W.M."/>
            <person name="Sadowsky M.J."/>
        </authorList>
    </citation>
    <scope>NUCLEOTIDE SEQUENCE [LARGE SCALE GENOMIC DNA]</scope>
    <source>
        <strain evidence="3 4">SJ5A-1</strain>
    </source>
</reference>
<dbReference type="EMBL" id="LPXO01000002">
    <property type="protein sequence ID" value="KUF12018.1"/>
    <property type="molecule type" value="Genomic_DNA"/>
</dbReference>
<dbReference type="AlphaFoldDB" id="A0A0W7WN46"/>
<evidence type="ECO:0000256" key="1">
    <source>
        <dbReference type="SAM" id="SignalP"/>
    </source>
</evidence>
<feature type="domain" description="Beta-lactamase-related" evidence="2">
    <location>
        <begin position="38"/>
        <end position="232"/>
    </location>
</feature>
<comment type="caution">
    <text evidence="3">The sequence shown here is derived from an EMBL/GenBank/DDBJ whole genome shotgun (WGS) entry which is preliminary data.</text>
</comment>
<dbReference type="Proteomes" id="UP000054396">
    <property type="component" value="Unassembled WGS sequence"/>
</dbReference>
<evidence type="ECO:0000313" key="3">
    <source>
        <dbReference type="EMBL" id="KUF12018.1"/>
    </source>
</evidence>
<keyword evidence="4" id="KW-1185">Reference proteome</keyword>
<dbReference type="InterPro" id="IPR012338">
    <property type="entry name" value="Beta-lactam/transpept-like"/>
</dbReference>
<evidence type="ECO:0000313" key="4">
    <source>
        <dbReference type="Proteomes" id="UP000054396"/>
    </source>
</evidence>
<evidence type="ECO:0000259" key="2">
    <source>
        <dbReference type="Pfam" id="PF00144"/>
    </source>
</evidence>
<feature type="signal peptide" evidence="1">
    <location>
        <begin position="1"/>
        <end position="25"/>
    </location>
</feature>